<dbReference type="Pfam" id="PF00567">
    <property type="entry name" value="TUDOR"/>
    <property type="match status" value="1"/>
</dbReference>
<evidence type="ECO:0000259" key="6">
    <source>
        <dbReference type="PROSITE" id="PS50304"/>
    </source>
</evidence>
<dbReference type="Gene3D" id="2.30.30.140">
    <property type="match status" value="1"/>
</dbReference>
<dbReference type="GO" id="GO:0030154">
    <property type="term" value="P:cell differentiation"/>
    <property type="evidence" value="ECO:0007669"/>
    <property type="project" value="UniProtKB-ARBA"/>
</dbReference>
<dbReference type="SUPFAM" id="SSF63748">
    <property type="entry name" value="Tudor/PWWP/MBT"/>
    <property type="match status" value="1"/>
</dbReference>
<dbReference type="CDD" id="cd09972">
    <property type="entry name" value="LOTUS_TDRD_OSKAR"/>
    <property type="match status" value="1"/>
</dbReference>
<dbReference type="GO" id="GO:0007283">
    <property type="term" value="P:spermatogenesis"/>
    <property type="evidence" value="ECO:0007669"/>
    <property type="project" value="UniProtKB-KW"/>
</dbReference>
<dbReference type="Gene3D" id="2.40.50.90">
    <property type="match status" value="1"/>
</dbReference>
<reference evidence="8" key="2">
    <citation type="submission" date="2020-05" db="UniProtKB">
        <authorList>
            <consortium name="EnsemblMetazoa"/>
        </authorList>
    </citation>
    <scope>IDENTIFICATION</scope>
    <source>
        <strain evidence="8">IAEA</strain>
    </source>
</reference>
<dbReference type="EMBL" id="JXJN01017617">
    <property type="status" value="NOT_ANNOTATED_CDS"/>
    <property type="molecule type" value="Genomic_DNA"/>
</dbReference>
<dbReference type="PROSITE" id="PS50304">
    <property type="entry name" value="TUDOR"/>
    <property type="match status" value="1"/>
</dbReference>
<dbReference type="EnsemblMetazoa" id="GPPI035881-RA">
    <property type="protein sequence ID" value="GPPI035881-PA"/>
    <property type="gene ID" value="GPPI035881"/>
</dbReference>
<feature type="compositionally biased region" description="Polar residues" evidence="5">
    <location>
        <begin position="311"/>
        <end position="320"/>
    </location>
</feature>
<feature type="compositionally biased region" description="Basic residues" evidence="5">
    <location>
        <begin position="126"/>
        <end position="140"/>
    </location>
</feature>
<dbReference type="PANTHER" id="PTHR22948">
    <property type="entry name" value="TUDOR DOMAIN CONTAINING PROTEIN"/>
    <property type="match status" value="1"/>
</dbReference>
<dbReference type="STRING" id="67801.A0A1B0BNU8"/>
<dbReference type="Pfam" id="PF12872">
    <property type="entry name" value="OST-HTH"/>
    <property type="match status" value="1"/>
</dbReference>
<accession>A0A1B0BNU8</accession>
<evidence type="ECO:0008006" key="10">
    <source>
        <dbReference type="Google" id="ProtNLM"/>
    </source>
</evidence>
<dbReference type="GO" id="GO:0005737">
    <property type="term" value="C:cytoplasm"/>
    <property type="evidence" value="ECO:0007669"/>
    <property type="project" value="UniProtKB-SubCell"/>
</dbReference>
<dbReference type="InterPro" id="IPR041966">
    <property type="entry name" value="LOTUS-like"/>
</dbReference>
<reference evidence="9" key="1">
    <citation type="submission" date="2015-01" db="EMBL/GenBank/DDBJ databases">
        <authorList>
            <person name="Aksoy S."/>
            <person name="Warren W."/>
            <person name="Wilson R.K."/>
        </authorList>
    </citation>
    <scope>NUCLEOTIDE SEQUENCE [LARGE SCALE GENOMIC DNA]</scope>
    <source>
        <strain evidence="9">IAEA</strain>
    </source>
</reference>
<keyword evidence="2" id="KW-0963">Cytoplasm</keyword>
<dbReference type="InterPro" id="IPR002999">
    <property type="entry name" value="Tudor"/>
</dbReference>
<evidence type="ECO:0000256" key="4">
    <source>
        <dbReference type="ARBA" id="ARBA00022871"/>
    </source>
</evidence>
<dbReference type="InterPro" id="IPR050621">
    <property type="entry name" value="Tudor_domain_containing"/>
</dbReference>
<keyword evidence="9" id="KW-1185">Reference proteome</keyword>
<evidence type="ECO:0000313" key="8">
    <source>
        <dbReference type="EnsemblMetazoa" id="GPPI035881-PA"/>
    </source>
</evidence>
<dbReference type="SMART" id="SM00333">
    <property type="entry name" value="TUDOR"/>
    <property type="match status" value="1"/>
</dbReference>
<dbReference type="AlphaFoldDB" id="A0A1B0BNU8"/>
<organism evidence="8 9">
    <name type="scientific">Glossina palpalis gambiensis</name>
    <dbReference type="NCBI Taxonomy" id="67801"/>
    <lineage>
        <taxon>Eukaryota</taxon>
        <taxon>Metazoa</taxon>
        <taxon>Ecdysozoa</taxon>
        <taxon>Arthropoda</taxon>
        <taxon>Hexapoda</taxon>
        <taxon>Insecta</taxon>
        <taxon>Pterygota</taxon>
        <taxon>Neoptera</taxon>
        <taxon>Endopterygota</taxon>
        <taxon>Diptera</taxon>
        <taxon>Brachycera</taxon>
        <taxon>Muscomorpha</taxon>
        <taxon>Hippoboscoidea</taxon>
        <taxon>Glossinidae</taxon>
        <taxon>Glossina</taxon>
    </lineage>
</organism>
<protein>
    <recommendedName>
        <fullName evidence="10">HTH OST-type domain-containing protein</fullName>
    </recommendedName>
</protein>
<evidence type="ECO:0000256" key="2">
    <source>
        <dbReference type="ARBA" id="ARBA00022490"/>
    </source>
</evidence>
<keyword evidence="4" id="KW-0221">Differentiation</keyword>
<keyword evidence="3" id="KW-0677">Repeat</keyword>
<evidence type="ECO:0000256" key="1">
    <source>
        <dbReference type="ARBA" id="ARBA00004496"/>
    </source>
</evidence>
<comment type="subcellular location">
    <subcellularLocation>
        <location evidence="1">Cytoplasm</location>
    </subcellularLocation>
</comment>
<name>A0A1B0BNU8_9MUSC</name>
<evidence type="ECO:0000256" key="3">
    <source>
        <dbReference type="ARBA" id="ARBA00022737"/>
    </source>
</evidence>
<feature type="domain" description="Tudor" evidence="6">
    <location>
        <begin position="432"/>
        <end position="489"/>
    </location>
</feature>
<dbReference type="PANTHER" id="PTHR22948:SF76">
    <property type="entry name" value="FI20010P1-RELATED"/>
    <property type="match status" value="1"/>
</dbReference>
<dbReference type="PROSITE" id="PS51644">
    <property type="entry name" value="HTH_OST"/>
    <property type="match status" value="1"/>
</dbReference>
<dbReference type="Gene3D" id="3.30.420.610">
    <property type="entry name" value="LOTUS domain-like"/>
    <property type="match status" value="1"/>
</dbReference>
<evidence type="ECO:0000259" key="7">
    <source>
        <dbReference type="PROSITE" id="PS51644"/>
    </source>
</evidence>
<feature type="region of interest" description="Disordered" evidence="5">
    <location>
        <begin position="295"/>
        <end position="324"/>
    </location>
</feature>
<feature type="compositionally biased region" description="Basic residues" evidence="5">
    <location>
        <begin position="162"/>
        <end position="176"/>
    </location>
</feature>
<dbReference type="Proteomes" id="UP000092460">
    <property type="component" value="Unassembled WGS sequence"/>
</dbReference>
<dbReference type="InterPro" id="IPR025605">
    <property type="entry name" value="OST-HTH/LOTUS_dom"/>
</dbReference>
<sequence length="568" mass="64549">MEVDSLSSVKQIIRALIISSPEEITLDKLRRDFRRMEGKHIPFGRLGYDTLEELLHALSDTVEVFGRGPTAIIRVVKSQKSEHIQKMVKNQKKPAKHPNGRIKNVNPISEKLLVNDENIEGGQSKKQNKPAKHPNGRIKKVNPISEKPLVNDENIEGGQSKKQNKPAKHPNGRIKKVNPISEKPLVNDENIEGGQSMQPEENQELPFFKNVDLNCITRVLTMRNVPSLAKGQKTNEETKSGTYYNITEEIFEESGKLLDKRCQIGCKTANITHTNISAPKINPKAHALSTSNTVVGQQGLKPPRNHHQNNEHQITSNKPTSKLRPVTGAQETNCMMNDLNKAIPKCARNALFSCLDFPISSTQYVGQLPPNMTFQSVDVGTRLVIIITEIHSPYKFWFHIYEDTHYLDTLMDNMGEWYKKVNGNEMRVPIDHLKPGQLCAALFRNIWHRAMITRYPVKNKVTVSFVDYGTVYEVDADEIKYLTLDFCKLPAQALRGSLSYVKTRRSYWDSEANKYFASLVTETVIYAKISKINATQHVFYMVACCNHDDNVMQINSALIQKRYAWPDD</sequence>
<evidence type="ECO:0000313" key="9">
    <source>
        <dbReference type="Proteomes" id="UP000092460"/>
    </source>
</evidence>
<dbReference type="VEuPathDB" id="VectorBase:GPPI035881"/>
<dbReference type="InterPro" id="IPR035437">
    <property type="entry name" value="SNase_OB-fold_sf"/>
</dbReference>
<feature type="region of interest" description="Disordered" evidence="5">
    <location>
        <begin position="119"/>
        <end position="181"/>
    </location>
</feature>
<feature type="domain" description="HTH OST-type" evidence="7">
    <location>
        <begin position="5"/>
        <end position="78"/>
    </location>
</feature>
<evidence type="ECO:0000256" key="5">
    <source>
        <dbReference type="SAM" id="MobiDB-lite"/>
    </source>
</evidence>
<keyword evidence="4" id="KW-0744">Spermatogenesis</keyword>
<proteinExistence type="predicted"/>